<feature type="domain" description="OmpR/PhoB-type" evidence="5">
    <location>
        <begin position="126"/>
        <end position="225"/>
    </location>
</feature>
<organism evidence="6 7">
    <name type="scientific">Pseudanabaena galeata UHCC 0370</name>
    <dbReference type="NCBI Taxonomy" id="3110310"/>
    <lineage>
        <taxon>Bacteria</taxon>
        <taxon>Bacillati</taxon>
        <taxon>Cyanobacteriota</taxon>
        <taxon>Cyanophyceae</taxon>
        <taxon>Pseudanabaenales</taxon>
        <taxon>Pseudanabaenaceae</taxon>
        <taxon>Pseudanabaena</taxon>
    </lineage>
</organism>
<dbReference type="Proteomes" id="UP001301388">
    <property type="component" value="Unassembled WGS sequence"/>
</dbReference>
<gene>
    <name evidence="6" type="ORF">VB774_06670</name>
</gene>
<feature type="DNA-binding region" description="OmpR/PhoB-type" evidence="3">
    <location>
        <begin position="126"/>
        <end position="225"/>
    </location>
</feature>
<keyword evidence="1 3" id="KW-0238">DNA-binding</keyword>
<dbReference type="InterPro" id="IPR016032">
    <property type="entry name" value="Sig_transdc_resp-reg_C-effctor"/>
</dbReference>
<evidence type="ECO:0000256" key="1">
    <source>
        <dbReference type="ARBA" id="ARBA00023125"/>
    </source>
</evidence>
<feature type="domain" description="Response regulatory" evidence="4">
    <location>
        <begin position="514"/>
        <end position="630"/>
    </location>
</feature>
<dbReference type="InterPro" id="IPR036388">
    <property type="entry name" value="WH-like_DNA-bd_sf"/>
</dbReference>
<dbReference type="Gene3D" id="6.10.250.690">
    <property type="match status" value="1"/>
</dbReference>
<evidence type="ECO:0000313" key="6">
    <source>
        <dbReference type="EMBL" id="MEA5477300.1"/>
    </source>
</evidence>
<dbReference type="RefSeq" id="WP_323260777.1">
    <property type="nucleotide sequence ID" value="NZ_JAYGIE010000022.1"/>
</dbReference>
<name>A0ABU5TGE5_9CYAN</name>
<dbReference type="CDD" id="cd00156">
    <property type="entry name" value="REC"/>
    <property type="match status" value="2"/>
</dbReference>
<evidence type="ECO:0000256" key="3">
    <source>
        <dbReference type="PROSITE-ProRule" id="PRU01091"/>
    </source>
</evidence>
<evidence type="ECO:0000313" key="7">
    <source>
        <dbReference type="Proteomes" id="UP001301388"/>
    </source>
</evidence>
<dbReference type="InterPro" id="IPR036641">
    <property type="entry name" value="HPT_dom_sf"/>
</dbReference>
<feature type="modified residue" description="4-aspartylphosphate" evidence="2">
    <location>
        <position position="51"/>
    </location>
</feature>
<dbReference type="InterPro" id="IPR039420">
    <property type="entry name" value="WalR-like"/>
</dbReference>
<keyword evidence="2" id="KW-0597">Phosphoprotein</keyword>
<reference evidence="6 7" key="1">
    <citation type="submission" date="2023-12" db="EMBL/GenBank/DDBJ databases">
        <title>Baltic Sea Cyanobacteria.</title>
        <authorList>
            <person name="Delbaje E."/>
            <person name="Fewer D.P."/>
            <person name="Shishido T.K."/>
        </authorList>
    </citation>
    <scope>NUCLEOTIDE SEQUENCE [LARGE SCALE GENOMIC DNA]</scope>
    <source>
        <strain evidence="6 7">UHCC 0370</strain>
    </source>
</reference>
<evidence type="ECO:0000259" key="4">
    <source>
        <dbReference type="PROSITE" id="PS50110"/>
    </source>
</evidence>
<dbReference type="EMBL" id="JAYGIE010000022">
    <property type="protein sequence ID" value="MEA5477300.1"/>
    <property type="molecule type" value="Genomic_DNA"/>
</dbReference>
<feature type="domain" description="Response regulatory" evidence="4">
    <location>
        <begin position="389"/>
        <end position="505"/>
    </location>
</feature>
<sequence>MKILLVEDDLHSAAILLQLLAESPYAIDAVADAKTAWQYVETYDYDLIILDVILPDSDGIGLCAKLRNEGYTTPVLLLTAKDSTSDRVMGLESGADDYVVKPYHFQELIARIRALLRRHHESDTLIQEFGWDGLRLDLKTNTITYKQQPLRLTQKEYGLLEIFLRHPQQIFSRSALIDQVWSAGEFPSDEAVTTHIKGLRQKLKAAGLQTDPIETLYGLGYRLKPAPVDVSVQAPAEPAVSSPLANKSVIDENIIDENISLPDKTRIQKVMALIAQKLIKGLPETIAMFRQIAIALKQDELGADLRYDGYMQAHRLTGSLGSLGFPEGSAISRQIEEMLHRDFPLISFDVDSLWELITNLEQITFNPSPTVSTEPTLFPSHPAYSPLPLLLVIDDNVLLAQAIQLEAETWGMRVQTAFDLTTAREKIAKEPPDVILLDIMFPSSTEKGLALLDELSQREPKIPTVMMTATSGLSARVMAARKGGCSFIEKPASTEEILKTVSRVLYQRCSDRSKVMIVDDDPNMLKILRQSLGNWDIEVVTLQNPHQFWQVLESTEPDLLILDLIMPDYSGIDLCKAVRTDSLWHNLPIVFLSAHNDRETIRQLFIAGADDYLSKPFTESDLYTRILSRLDRSRL</sequence>
<dbReference type="InterPro" id="IPR001867">
    <property type="entry name" value="OmpR/PhoB-type_DNA-bd"/>
</dbReference>
<comment type="caution">
    <text evidence="6">The sequence shown here is derived from an EMBL/GenBank/DDBJ whole genome shotgun (WGS) entry which is preliminary data.</text>
</comment>
<accession>A0ABU5TGE5</accession>
<dbReference type="Pfam" id="PF00486">
    <property type="entry name" value="Trans_reg_C"/>
    <property type="match status" value="1"/>
</dbReference>
<dbReference type="InterPro" id="IPR011006">
    <property type="entry name" value="CheY-like_superfamily"/>
</dbReference>
<dbReference type="Gene3D" id="1.10.10.10">
    <property type="entry name" value="Winged helix-like DNA-binding domain superfamily/Winged helix DNA-binding domain"/>
    <property type="match status" value="1"/>
</dbReference>
<dbReference type="SUPFAM" id="SSF47226">
    <property type="entry name" value="Histidine-containing phosphotransfer domain, HPT domain"/>
    <property type="match status" value="1"/>
</dbReference>
<dbReference type="PROSITE" id="PS51755">
    <property type="entry name" value="OMPR_PHOB"/>
    <property type="match status" value="1"/>
</dbReference>
<dbReference type="InterPro" id="IPR001789">
    <property type="entry name" value="Sig_transdc_resp-reg_receiver"/>
</dbReference>
<dbReference type="PROSITE" id="PS50110">
    <property type="entry name" value="RESPONSE_REGULATORY"/>
    <property type="match status" value="3"/>
</dbReference>
<dbReference type="Gene3D" id="3.40.50.2300">
    <property type="match status" value="3"/>
</dbReference>
<dbReference type="SMART" id="SM00862">
    <property type="entry name" value="Trans_reg_C"/>
    <property type="match status" value="1"/>
</dbReference>
<dbReference type="SUPFAM" id="SSF46894">
    <property type="entry name" value="C-terminal effector domain of the bipartite response regulators"/>
    <property type="match status" value="1"/>
</dbReference>
<dbReference type="PANTHER" id="PTHR48111:SF15">
    <property type="entry name" value="OMPR SUBFAMILY"/>
    <property type="match status" value="1"/>
</dbReference>
<feature type="modified residue" description="4-aspartylphosphate" evidence="2">
    <location>
        <position position="438"/>
    </location>
</feature>
<dbReference type="CDD" id="cd00383">
    <property type="entry name" value="trans_reg_C"/>
    <property type="match status" value="1"/>
</dbReference>
<dbReference type="SMART" id="SM00448">
    <property type="entry name" value="REC"/>
    <property type="match status" value="3"/>
</dbReference>
<keyword evidence="7" id="KW-1185">Reference proteome</keyword>
<feature type="modified residue" description="4-aspartylphosphate" evidence="2">
    <location>
        <position position="563"/>
    </location>
</feature>
<dbReference type="PANTHER" id="PTHR48111">
    <property type="entry name" value="REGULATOR OF RPOS"/>
    <property type="match status" value="1"/>
</dbReference>
<dbReference type="SUPFAM" id="SSF52172">
    <property type="entry name" value="CheY-like"/>
    <property type="match status" value="3"/>
</dbReference>
<dbReference type="Pfam" id="PF00072">
    <property type="entry name" value="Response_reg"/>
    <property type="match status" value="3"/>
</dbReference>
<feature type="domain" description="Response regulatory" evidence="4">
    <location>
        <begin position="2"/>
        <end position="116"/>
    </location>
</feature>
<proteinExistence type="predicted"/>
<protein>
    <submittedName>
        <fullName evidence="6">Response regulator</fullName>
    </submittedName>
</protein>
<evidence type="ECO:0000256" key="2">
    <source>
        <dbReference type="PROSITE-ProRule" id="PRU00169"/>
    </source>
</evidence>
<evidence type="ECO:0000259" key="5">
    <source>
        <dbReference type="PROSITE" id="PS51755"/>
    </source>
</evidence>